<reference evidence="8" key="1">
    <citation type="submission" date="2018-05" db="EMBL/GenBank/DDBJ databases">
        <authorList>
            <person name="Lanie J.A."/>
            <person name="Ng W.-L."/>
            <person name="Kazmierczak K.M."/>
            <person name="Andrzejewski T.M."/>
            <person name="Davidsen T.M."/>
            <person name="Wayne K.J."/>
            <person name="Tettelin H."/>
            <person name="Glass J.I."/>
            <person name="Rusch D."/>
            <person name="Podicherti R."/>
            <person name="Tsui H.-C.T."/>
            <person name="Winkler M.E."/>
        </authorList>
    </citation>
    <scope>NUCLEOTIDE SEQUENCE</scope>
</reference>
<name>A0A381UAL0_9ZZZZ</name>
<dbReference type="GO" id="GO:0004190">
    <property type="term" value="F:aspartic-type endopeptidase activity"/>
    <property type="evidence" value="ECO:0007669"/>
    <property type="project" value="InterPro"/>
</dbReference>
<dbReference type="HAMAP" id="MF_00161">
    <property type="entry name" value="LspA"/>
    <property type="match status" value="1"/>
</dbReference>
<evidence type="ECO:0000256" key="7">
    <source>
        <dbReference type="SAM" id="Phobius"/>
    </source>
</evidence>
<feature type="transmembrane region" description="Helical" evidence="7">
    <location>
        <begin position="83"/>
        <end position="100"/>
    </location>
</feature>
<dbReference type="PANTHER" id="PTHR33695:SF1">
    <property type="entry name" value="LIPOPROTEIN SIGNAL PEPTIDASE"/>
    <property type="match status" value="1"/>
</dbReference>
<protein>
    <recommendedName>
        <fullName evidence="9">Lipoprotein signal peptidase</fullName>
    </recommendedName>
</protein>
<keyword evidence="1" id="KW-1003">Cell membrane</keyword>
<sequence>MSALSGSFASCRGIKLRNKYLFLFVNSSALIVIDQYTKFMITLHIPLNYSVNVVGGFFNLTHIRNSGVAFGIFSEQNSELKPYLLIFVSIIAIIAILVIFHQTDREKKMVQTGLVLVFSGAIGNLIDRVLHKEVIDFIDIFFENQHWPAFNIADACITIGVMLLAADMLVNSKPFNSPDSTA</sequence>
<organism evidence="8">
    <name type="scientific">marine metagenome</name>
    <dbReference type="NCBI Taxonomy" id="408172"/>
    <lineage>
        <taxon>unclassified sequences</taxon>
        <taxon>metagenomes</taxon>
        <taxon>ecological metagenomes</taxon>
    </lineage>
</organism>
<evidence type="ECO:0000256" key="2">
    <source>
        <dbReference type="ARBA" id="ARBA00022670"/>
    </source>
</evidence>
<feature type="transmembrane region" description="Helical" evidence="7">
    <location>
        <begin position="20"/>
        <end position="37"/>
    </location>
</feature>
<accession>A0A381UAL0</accession>
<dbReference type="NCBIfam" id="TIGR00077">
    <property type="entry name" value="lspA"/>
    <property type="match status" value="1"/>
</dbReference>
<evidence type="ECO:0000256" key="3">
    <source>
        <dbReference type="ARBA" id="ARBA00022692"/>
    </source>
</evidence>
<keyword evidence="6 7" id="KW-0472">Membrane</keyword>
<dbReference type="AlphaFoldDB" id="A0A381UAL0"/>
<evidence type="ECO:0000313" key="8">
    <source>
        <dbReference type="EMBL" id="SVA25189.1"/>
    </source>
</evidence>
<evidence type="ECO:0000256" key="4">
    <source>
        <dbReference type="ARBA" id="ARBA00022801"/>
    </source>
</evidence>
<dbReference type="InterPro" id="IPR001872">
    <property type="entry name" value="Peptidase_A8"/>
</dbReference>
<dbReference type="GO" id="GO:0006508">
    <property type="term" value="P:proteolysis"/>
    <property type="evidence" value="ECO:0007669"/>
    <property type="project" value="UniProtKB-KW"/>
</dbReference>
<dbReference type="PANTHER" id="PTHR33695">
    <property type="entry name" value="LIPOPROTEIN SIGNAL PEPTIDASE"/>
    <property type="match status" value="1"/>
</dbReference>
<dbReference type="GO" id="GO:0016020">
    <property type="term" value="C:membrane"/>
    <property type="evidence" value="ECO:0007669"/>
    <property type="project" value="InterPro"/>
</dbReference>
<evidence type="ECO:0000256" key="6">
    <source>
        <dbReference type="ARBA" id="ARBA00023136"/>
    </source>
</evidence>
<gene>
    <name evidence="8" type="ORF">METZ01_LOCUS78043</name>
</gene>
<dbReference type="Pfam" id="PF01252">
    <property type="entry name" value="Peptidase_A8"/>
    <property type="match status" value="1"/>
</dbReference>
<keyword evidence="3 7" id="KW-0812">Transmembrane</keyword>
<evidence type="ECO:0008006" key="9">
    <source>
        <dbReference type="Google" id="ProtNLM"/>
    </source>
</evidence>
<keyword evidence="5 7" id="KW-1133">Transmembrane helix</keyword>
<feature type="transmembrane region" description="Helical" evidence="7">
    <location>
        <begin position="150"/>
        <end position="170"/>
    </location>
</feature>
<keyword evidence="2" id="KW-0645">Protease</keyword>
<evidence type="ECO:0000256" key="5">
    <source>
        <dbReference type="ARBA" id="ARBA00022989"/>
    </source>
</evidence>
<dbReference type="EMBL" id="UINC01006055">
    <property type="protein sequence ID" value="SVA25189.1"/>
    <property type="molecule type" value="Genomic_DNA"/>
</dbReference>
<dbReference type="PROSITE" id="PS00855">
    <property type="entry name" value="SPASE_II"/>
    <property type="match status" value="1"/>
</dbReference>
<dbReference type="PRINTS" id="PR00781">
    <property type="entry name" value="LIPOSIGPTASE"/>
</dbReference>
<keyword evidence="4" id="KW-0378">Hydrolase</keyword>
<evidence type="ECO:0000256" key="1">
    <source>
        <dbReference type="ARBA" id="ARBA00022475"/>
    </source>
</evidence>
<proteinExistence type="inferred from homology"/>